<dbReference type="EMBL" id="UYRR01031102">
    <property type="protein sequence ID" value="VDK45819.1"/>
    <property type="molecule type" value="Genomic_DNA"/>
</dbReference>
<protein>
    <submittedName>
        <fullName evidence="4">MAM domain-containing protein</fullName>
    </submittedName>
</protein>
<gene>
    <name evidence="2" type="ORF">ASIM_LOCUS11789</name>
</gene>
<accession>A0A0M3JVR1</accession>
<reference evidence="2 3" key="2">
    <citation type="submission" date="2018-11" db="EMBL/GenBank/DDBJ databases">
        <authorList>
            <consortium name="Pathogen Informatics"/>
        </authorList>
    </citation>
    <scope>NUCLEOTIDE SEQUENCE [LARGE SCALE GENOMIC DNA]</scope>
</reference>
<dbReference type="WBParaSite" id="ASIM_0001232301-mRNA-1">
    <property type="protein sequence ID" value="ASIM_0001232301-mRNA-1"/>
    <property type="gene ID" value="ASIM_0001232301"/>
</dbReference>
<evidence type="ECO:0000313" key="3">
    <source>
        <dbReference type="Proteomes" id="UP000267096"/>
    </source>
</evidence>
<keyword evidence="3" id="KW-1185">Reference proteome</keyword>
<sequence>MAIWIFQELIYLNASSENAHILMHMCTNQRAFSAGSTLQQFTAPLPAPQASSFAQFAPQAPASIPQGPSFAQSQLPASGIAPNIAAASQASSGSGIAPGRTLSVAVASANKGPEQTVGQYKLINYLLGKNVAVHEFDANGYNSEGGGPVSSGEALSCDFDTRPCCWANIPPPDDQLDWQLASGAPQSSTLKNVPMLEGSYLVAYASNAAPSDEAQFASCAIGCASSPIVIRARHWQSENVLLQVCQRESFPSTVNYNPLLNCQEFPLVNGLATTELILPKASLIDIVFVASNFVGERGDIAILDNIEISYESDGEECAIDNVEENTAAVEENKRSSQQNKFVEINSHAAREEMPIKISASHSAVNQSFSQKASSSSNNLSQSTSGIHSSESRFDSSQNILENNHLFESNQRMLNAHAAGLKTVISSISPCRSAKCSFEDGSTCHYKDALQTQSIRGLTTRFQVVTGQFMNRVTGVKEGTEGDFYAATFLFPREMAGLAVELNNLTEAIRLRFQFYEGTHGVQLKGCCDSLDNCPFRSDKFVSISDRTWKLSDFTCAPGTTEIIFVCENTRTNQGACAIDDIQVIERATSDIRKATMLC</sequence>
<dbReference type="Proteomes" id="UP000267096">
    <property type="component" value="Unassembled WGS sequence"/>
</dbReference>
<reference evidence="4" key="1">
    <citation type="submission" date="2017-02" db="UniProtKB">
        <authorList>
            <consortium name="WormBaseParasite"/>
        </authorList>
    </citation>
    <scope>IDENTIFICATION</scope>
</reference>
<dbReference type="SUPFAM" id="SSF49899">
    <property type="entry name" value="Concanavalin A-like lectins/glucanases"/>
    <property type="match status" value="1"/>
</dbReference>
<evidence type="ECO:0000256" key="1">
    <source>
        <dbReference type="SAM" id="MobiDB-lite"/>
    </source>
</evidence>
<dbReference type="AlphaFoldDB" id="A0A0M3JVR1"/>
<dbReference type="OrthoDB" id="5812896at2759"/>
<name>A0A0M3JVR1_ANISI</name>
<feature type="region of interest" description="Disordered" evidence="1">
    <location>
        <begin position="370"/>
        <end position="394"/>
    </location>
</feature>
<proteinExistence type="predicted"/>
<feature type="compositionally biased region" description="Low complexity" evidence="1">
    <location>
        <begin position="370"/>
        <end position="384"/>
    </location>
</feature>
<evidence type="ECO:0000313" key="2">
    <source>
        <dbReference type="EMBL" id="VDK45819.1"/>
    </source>
</evidence>
<dbReference type="Gene3D" id="2.60.120.200">
    <property type="match status" value="1"/>
</dbReference>
<organism evidence="4">
    <name type="scientific">Anisakis simplex</name>
    <name type="common">Herring worm</name>
    <dbReference type="NCBI Taxonomy" id="6269"/>
    <lineage>
        <taxon>Eukaryota</taxon>
        <taxon>Metazoa</taxon>
        <taxon>Ecdysozoa</taxon>
        <taxon>Nematoda</taxon>
        <taxon>Chromadorea</taxon>
        <taxon>Rhabditida</taxon>
        <taxon>Spirurina</taxon>
        <taxon>Ascaridomorpha</taxon>
        <taxon>Ascaridoidea</taxon>
        <taxon>Anisakidae</taxon>
        <taxon>Anisakis</taxon>
        <taxon>Anisakis simplex complex</taxon>
    </lineage>
</organism>
<evidence type="ECO:0000313" key="4">
    <source>
        <dbReference type="WBParaSite" id="ASIM_0001232301-mRNA-1"/>
    </source>
</evidence>
<dbReference type="InterPro" id="IPR013320">
    <property type="entry name" value="ConA-like_dom_sf"/>
</dbReference>